<dbReference type="EMBL" id="BOMM01000047">
    <property type="protein sequence ID" value="GIE13068.1"/>
    <property type="molecule type" value="Genomic_DNA"/>
</dbReference>
<dbReference type="AlphaFoldDB" id="A0A919MES3"/>
<sequence>MDEPYRPFALRVMAEHIGDDGVWDADPDRHGPVTLDDLCITAGLARRLRAWNRQYQGTALTDFEFASPEDERRWVQEGLKLAYELQNELPDIDISYAHDDDGRPVRERRGP</sequence>
<keyword evidence="2" id="KW-1185">Reference proteome</keyword>
<proteinExistence type="predicted"/>
<reference evidence="1" key="1">
    <citation type="submission" date="2021-01" db="EMBL/GenBank/DDBJ databases">
        <title>Whole genome shotgun sequence of Actinoplanes ferrugineus NBRC 15555.</title>
        <authorList>
            <person name="Komaki H."/>
            <person name="Tamura T."/>
        </authorList>
    </citation>
    <scope>NUCLEOTIDE SEQUENCE</scope>
    <source>
        <strain evidence="1">NBRC 15555</strain>
    </source>
</reference>
<gene>
    <name evidence="1" type="ORF">Afe05nite_49080</name>
</gene>
<evidence type="ECO:0000313" key="1">
    <source>
        <dbReference type="EMBL" id="GIE13068.1"/>
    </source>
</evidence>
<accession>A0A919MES3</accession>
<comment type="caution">
    <text evidence="1">The sequence shown here is derived from an EMBL/GenBank/DDBJ whole genome shotgun (WGS) entry which is preliminary data.</text>
</comment>
<evidence type="ECO:0000313" key="2">
    <source>
        <dbReference type="Proteomes" id="UP000598174"/>
    </source>
</evidence>
<name>A0A919MES3_9ACTN</name>
<dbReference type="Proteomes" id="UP000598174">
    <property type="component" value="Unassembled WGS sequence"/>
</dbReference>
<dbReference type="RefSeq" id="WP_203819524.1">
    <property type="nucleotide sequence ID" value="NZ_BAAABP010000052.1"/>
</dbReference>
<protein>
    <submittedName>
        <fullName evidence="1">Uncharacterized protein</fullName>
    </submittedName>
</protein>
<organism evidence="1 2">
    <name type="scientific">Paractinoplanes ferrugineus</name>
    <dbReference type="NCBI Taxonomy" id="113564"/>
    <lineage>
        <taxon>Bacteria</taxon>
        <taxon>Bacillati</taxon>
        <taxon>Actinomycetota</taxon>
        <taxon>Actinomycetes</taxon>
        <taxon>Micromonosporales</taxon>
        <taxon>Micromonosporaceae</taxon>
        <taxon>Paractinoplanes</taxon>
    </lineage>
</organism>